<reference evidence="2" key="1">
    <citation type="submission" date="2022-03" db="EMBL/GenBank/DDBJ databases">
        <title>A functionally conserved STORR gene fusion in Papaver species that diverged 16.8 million years ago.</title>
        <authorList>
            <person name="Catania T."/>
        </authorList>
    </citation>
    <scope>NUCLEOTIDE SEQUENCE</scope>
    <source>
        <strain evidence="2">S-191538</strain>
    </source>
</reference>
<feature type="domain" description="AMP-dependent synthetase/ligase" evidence="1">
    <location>
        <begin position="96"/>
        <end position="156"/>
    </location>
</feature>
<dbReference type="Proteomes" id="UP001177140">
    <property type="component" value="Unassembled WGS sequence"/>
</dbReference>
<evidence type="ECO:0000259" key="1">
    <source>
        <dbReference type="Pfam" id="PF00501"/>
    </source>
</evidence>
<dbReference type="PANTHER" id="PTHR43813">
    <property type="entry name" value="ACYL-ACTIVATING ENZYME 16, CHLOROPLASTIC-RELATED"/>
    <property type="match status" value="1"/>
</dbReference>
<proteinExistence type="predicted"/>
<evidence type="ECO:0000313" key="2">
    <source>
        <dbReference type="EMBL" id="MCL7050672.1"/>
    </source>
</evidence>
<sequence>MAVTSLCNNIIISTNSFDRRLGYLLSNSQIFHKQTSYGGARNRRFSYSRVYSKSHVEELKPRKCSPILESTLLSNDKVLSTGDWKVVPDIWRSITEKYGDRTALLDPYHDPPSEITYKQLEQDILDFCEGLRVVGVEPDEKIALFADNSCRWLIADQ</sequence>
<protein>
    <recommendedName>
        <fullName evidence="1">AMP-dependent synthetase/ligase domain-containing protein</fullName>
    </recommendedName>
</protein>
<gene>
    <name evidence="2" type="ORF">MKW94_005507</name>
</gene>
<dbReference type="InterPro" id="IPR052987">
    <property type="entry name" value="Chloroplast_AMP-bd_Enzymes"/>
</dbReference>
<dbReference type="InterPro" id="IPR000873">
    <property type="entry name" value="AMP-dep_synth/lig_dom"/>
</dbReference>
<dbReference type="Pfam" id="PF00501">
    <property type="entry name" value="AMP-binding"/>
    <property type="match status" value="1"/>
</dbReference>
<name>A0AA41W096_PAPNU</name>
<dbReference type="GO" id="GO:0009507">
    <property type="term" value="C:chloroplast"/>
    <property type="evidence" value="ECO:0007669"/>
    <property type="project" value="TreeGrafter"/>
</dbReference>
<dbReference type="EMBL" id="JAJJMA010330418">
    <property type="protein sequence ID" value="MCL7050672.1"/>
    <property type="molecule type" value="Genomic_DNA"/>
</dbReference>
<dbReference type="PANTHER" id="PTHR43813:SF1">
    <property type="entry name" value="ACYL-ACTIVATING ENZYME 16, CHLOROPLASTIC-RELATED"/>
    <property type="match status" value="1"/>
</dbReference>
<dbReference type="GO" id="GO:0030497">
    <property type="term" value="P:fatty acid elongation"/>
    <property type="evidence" value="ECO:0007669"/>
    <property type="project" value="TreeGrafter"/>
</dbReference>
<dbReference type="GO" id="GO:0008922">
    <property type="term" value="F:long-chain fatty acid [acyl-carrier-protein] ligase activity"/>
    <property type="evidence" value="ECO:0007669"/>
    <property type="project" value="TreeGrafter"/>
</dbReference>
<dbReference type="InterPro" id="IPR042099">
    <property type="entry name" value="ANL_N_sf"/>
</dbReference>
<dbReference type="AlphaFoldDB" id="A0AA41W096"/>
<dbReference type="Gene3D" id="3.40.50.12780">
    <property type="entry name" value="N-terminal domain of ligase-like"/>
    <property type="match status" value="1"/>
</dbReference>
<evidence type="ECO:0000313" key="3">
    <source>
        <dbReference type="Proteomes" id="UP001177140"/>
    </source>
</evidence>
<dbReference type="SUPFAM" id="SSF56801">
    <property type="entry name" value="Acetyl-CoA synthetase-like"/>
    <property type="match status" value="1"/>
</dbReference>
<feature type="non-terminal residue" evidence="2">
    <location>
        <position position="157"/>
    </location>
</feature>
<accession>A0AA41W096</accession>
<organism evidence="2 3">
    <name type="scientific">Papaver nudicaule</name>
    <name type="common">Iceland poppy</name>
    <dbReference type="NCBI Taxonomy" id="74823"/>
    <lineage>
        <taxon>Eukaryota</taxon>
        <taxon>Viridiplantae</taxon>
        <taxon>Streptophyta</taxon>
        <taxon>Embryophyta</taxon>
        <taxon>Tracheophyta</taxon>
        <taxon>Spermatophyta</taxon>
        <taxon>Magnoliopsida</taxon>
        <taxon>Ranunculales</taxon>
        <taxon>Papaveraceae</taxon>
        <taxon>Papaveroideae</taxon>
        <taxon>Papaver</taxon>
    </lineage>
</organism>
<comment type="caution">
    <text evidence="2">The sequence shown here is derived from an EMBL/GenBank/DDBJ whole genome shotgun (WGS) entry which is preliminary data.</text>
</comment>
<keyword evidence="3" id="KW-1185">Reference proteome</keyword>